<sequence>MELKVTCSFCSKKSNAENLPTCARCRDCQVAHFCATHKADCQGFKYPPLTDLFNIENRPGTKYAVNPVFAAGSEDSIGCWVSIGDKISCTPDSILSQTAAFPDRADIIAEPKTTGILERQKGDMKSILTLHILVQNCRRDRATVVIYSHASTLMMKDSIRGLSLRMWKGLGIGSKMAHLNQYLGNDTFPRLTTPFTKVPLDKVQDPTKGVVVLGYGDFAILELQF</sequence>
<dbReference type="STRING" id="930990.A0A067MF55"/>
<evidence type="ECO:0008006" key="3">
    <source>
        <dbReference type="Google" id="ProtNLM"/>
    </source>
</evidence>
<evidence type="ECO:0000313" key="2">
    <source>
        <dbReference type="Proteomes" id="UP000027195"/>
    </source>
</evidence>
<accession>A0A067MF55</accession>
<proteinExistence type="predicted"/>
<gene>
    <name evidence="1" type="ORF">BOTBODRAFT_44744</name>
</gene>
<keyword evidence="2" id="KW-1185">Reference proteome</keyword>
<name>A0A067MF55_BOTB1</name>
<dbReference type="InParanoid" id="A0A067MF55"/>
<evidence type="ECO:0000313" key="1">
    <source>
        <dbReference type="EMBL" id="KDQ14388.1"/>
    </source>
</evidence>
<dbReference type="Proteomes" id="UP000027195">
    <property type="component" value="Unassembled WGS sequence"/>
</dbReference>
<dbReference type="HOGENOM" id="CLU_1229755_0_0_1"/>
<protein>
    <recommendedName>
        <fullName evidence="3">MYND-type domain-containing protein</fullName>
    </recommendedName>
</protein>
<organism evidence="1 2">
    <name type="scientific">Botryobasidium botryosum (strain FD-172 SS1)</name>
    <dbReference type="NCBI Taxonomy" id="930990"/>
    <lineage>
        <taxon>Eukaryota</taxon>
        <taxon>Fungi</taxon>
        <taxon>Dikarya</taxon>
        <taxon>Basidiomycota</taxon>
        <taxon>Agaricomycotina</taxon>
        <taxon>Agaricomycetes</taxon>
        <taxon>Cantharellales</taxon>
        <taxon>Botryobasidiaceae</taxon>
        <taxon>Botryobasidium</taxon>
    </lineage>
</organism>
<dbReference type="EMBL" id="KL198038">
    <property type="protein sequence ID" value="KDQ14388.1"/>
    <property type="molecule type" value="Genomic_DNA"/>
</dbReference>
<reference evidence="2" key="1">
    <citation type="journal article" date="2014" name="Proc. Natl. Acad. Sci. U.S.A.">
        <title>Extensive sampling of basidiomycete genomes demonstrates inadequacy of the white-rot/brown-rot paradigm for wood decay fungi.</title>
        <authorList>
            <person name="Riley R."/>
            <person name="Salamov A.A."/>
            <person name="Brown D.W."/>
            <person name="Nagy L.G."/>
            <person name="Floudas D."/>
            <person name="Held B.W."/>
            <person name="Levasseur A."/>
            <person name="Lombard V."/>
            <person name="Morin E."/>
            <person name="Otillar R."/>
            <person name="Lindquist E.A."/>
            <person name="Sun H."/>
            <person name="LaButti K.M."/>
            <person name="Schmutz J."/>
            <person name="Jabbour D."/>
            <person name="Luo H."/>
            <person name="Baker S.E."/>
            <person name="Pisabarro A.G."/>
            <person name="Walton J.D."/>
            <person name="Blanchette R.A."/>
            <person name="Henrissat B."/>
            <person name="Martin F."/>
            <person name="Cullen D."/>
            <person name="Hibbett D.S."/>
            <person name="Grigoriev I.V."/>
        </authorList>
    </citation>
    <scope>NUCLEOTIDE SEQUENCE [LARGE SCALE GENOMIC DNA]</scope>
    <source>
        <strain evidence="2">FD-172 SS1</strain>
    </source>
</reference>
<dbReference type="OrthoDB" id="194358at2759"/>
<dbReference type="AlphaFoldDB" id="A0A067MF55"/>